<dbReference type="Gene3D" id="1.10.1240.20">
    <property type="entry name" value="Lytic transglycosylase, superhelical linker domain"/>
    <property type="match status" value="1"/>
</dbReference>
<dbReference type="InterPro" id="IPR012289">
    <property type="entry name" value="Lytic_TGlycosylase_superhlx_L"/>
</dbReference>
<evidence type="ECO:0000256" key="1">
    <source>
        <dbReference type="ARBA" id="ARBA00007734"/>
    </source>
</evidence>
<dbReference type="InterPro" id="IPR037061">
    <property type="entry name" value="Lytic_TGlycoase_superhlx_L_sf"/>
</dbReference>
<evidence type="ECO:0000313" key="7">
    <source>
        <dbReference type="Proteomes" id="UP000094147"/>
    </source>
</evidence>
<dbReference type="KEGG" id="ksd:KS2013_965"/>
<dbReference type="GO" id="GO:0042597">
    <property type="term" value="C:periplasmic space"/>
    <property type="evidence" value="ECO:0007669"/>
    <property type="project" value="InterPro"/>
</dbReference>
<dbReference type="InterPro" id="IPR008939">
    <property type="entry name" value="Lytic_TGlycosylase_superhlx_U"/>
</dbReference>
<evidence type="ECO:0000259" key="4">
    <source>
        <dbReference type="Pfam" id="PF01464"/>
    </source>
</evidence>
<keyword evidence="2 3" id="KW-0732">Signal</keyword>
<dbReference type="Gene3D" id="1.25.20.10">
    <property type="entry name" value="Bacterial muramidases"/>
    <property type="match status" value="1"/>
</dbReference>
<gene>
    <name evidence="6" type="ORF">KS2013_965</name>
</gene>
<dbReference type="OrthoDB" id="92254at2"/>
<evidence type="ECO:0000256" key="3">
    <source>
        <dbReference type="SAM" id="SignalP"/>
    </source>
</evidence>
<dbReference type="CDD" id="cd13401">
    <property type="entry name" value="Slt70-like"/>
    <property type="match status" value="1"/>
</dbReference>
<dbReference type="SUPFAM" id="SSF53955">
    <property type="entry name" value="Lysozyme-like"/>
    <property type="match status" value="1"/>
</dbReference>
<dbReference type="InterPro" id="IPR000189">
    <property type="entry name" value="Transglyc_AS"/>
</dbReference>
<dbReference type="Pfam" id="PF01464">
    <property type="entry name" value="SLT"/>
    <property type="match status" value="1"/>
</dbReference>
<dbReference type="GO" id="GO:0004553">
    <property type="term" value="F:hydrolase activity, hydrolyzing O-glycosyl compounds"/>
    <property type="evidence" value="ECO:0007669"/>
    <property type="project" value="InterPro"/>
</dbReference>
<dbReference type="SUPFAM" id="SSF48435">
    <property type="entry name" value="Bacterial muramidases"/>
    <property type="match status" value="1"/>
</dbReference>
<dbReference type="GO" id="GO:0016020">
    <property type="term" value="C:membrane"/>
    <property type="evidence" value="ECO:0007669"/>
    <property type="project" value="InterPro"/>
</dbReference>
<dbReference type="RefSeq" id="WP_156768967.1">
    <property type="nucleotide sequence ID" value="NZ_CP012418.1"/>
</dbReference>
<evidence type="ECO:0000256" key="2">
    <source>
        <dbReference type="ARBA" id="ARBA00022729"/>
    </source>
</evidence>
<evidence type="ECO:0000259" key="5">
    <source>
        <dbReference type="Pfam" id="PF14718"/>
    </source>
</evidence>
<dbReference type="PANTHER" id="PTHR37423">
    <property type="entry name" value="SOLUBLE LYTIC MUREIN TRANSGLYCOSYLASE-RELATED"/>
    <property type="match status" value="1"/>
</dbReference>
<dbReference type="Pfam" id="PF14718">
    <property type="entry name" value="SLT_L"/>
    <property type="match status" value="1"/>
</dbReference>
<keyword evidence="7" id="KW-1185">Reference proteome</keyword>
<dbReference type="Gene3D" id="1.10.530.10">
    <property type="match status" value="1"/>
</dbReference>
<feature type="signal peptide" evidence="3">
    <location>
        <begin position="1"/>
        <end position="21"/>
    </location>
</feature>
<feature type="domain" description="Lytic transglycosylase superhelical linker" evidence="5">
    <location>
        <begin position="405"/>
        <end position="471"/>
    </location>
</feature>
<evidence type="ECO:0000313" key="6">
    <source>
        <dbReference type="EMBL" id="AOE49686.1"/>
    </source>
</evidence>
<dbReference type="EMBL" id="CP012418">
    <property type="protein sequence ID" value="AOE49686.1"/>
    <property type="molecule type" value="Genomic_DNA"/>
</dbReference>
<protein>
    <submittedName>
        <fullName evidence="6">Lytic transglycosylase catalytic</fullName>
    </submittedName>
</protein>
<comment type="similarity">
    <text evidence="1">Belongs to the transglycosylase Slt family.</text>
</comment>
<sequence precursor="true">MLTKSLTFIFIAVIGSTASFANSKNSPEQLTFLAAEKAFAKGDLKTYLQLKKALKDYPLYPYLEYKELLNKLSRKHQKDIDSFITEYSNTPLANRLKYRFAQELGKQNHIAMMQQYYSYGSDPELDCKILKHQLKNGSSIKSLSNRIEDLWSVPKSQDKACDSLFTRWIDKGLLTEEVAYHRFYRTAQEGSIGLLKYLKRFLPRNQQYIADLWIRVKKDPGVVNRTNFFPGKDPNLEAPLLVYAIKKLAWGDRDRAYRVWQHTKNRIPLAEGHHDDIERTLFLALATENNSKALDWLDKKNISRFISDDLVSHWKLAVYLRNERWNNIKQLFQILPNDQRNSNKWKYWNAIAQEKTGQHEESAFMLKELAQKRDYYGYLAASRLNQPLKLNHEPVTIDTDVIKQVKSSDYLMRAKELFELERYINATREWRYLLNNLNSDSEIMAASKIAHSWGWYNQGILTIAKTGHWDDTDIRFPTAFKSSYIKMAKKVNLPPQWLMGVSRQESAYGPLAVSPAGAYGLMQVMPATAKVYSNKFNIPYSSRRDLLKPDINIEMGSRYLELRYDQFSKNPVYASAAYNAGKNRIDMWKKFGRHPTDIWIESIPYTETRIYIKKVMTYRAVYALKLGIEDDIFNYILTSEMGGDTSCDLASNTNNNSMATC</sequence>
<dbReference type="PANTHER" id="PTHR37423:SF5">
    <property type="entry name" value="SOLUBLE LYTIC MUREIN TRANSGLYCOSYLASE"/>
    <property type="match status" value="1"/>
</dbReference>
<feature type="domain" description="Transglycosylase SLT" evidence="4">
    <location>
        <begin position="485"/>
        <end position="590"/>
    </location>
</feature>
<dbReference type="InterPro" id="IPR008258">
    <property type="entry name" value="Transglycosylase_SLT_dom_1"/>
</dbReference>
<proteinExistence type="inferred from homology"/>
<reference evidence="7" key="1">
    <citation type="submission" date="2015-08" db="EMBL/GenBank/DDBJ databases">
        <authorList>
            <person name="Kim K.M."/>
        </authorList>
    </citation>
    <scope>NUCLEOTIDE SEQUENCE [LARGE SCALE GENOMIC DNA]</scope>
    <source>
        <strain evidence="7">KCTC 23892</strain>
    </source>
</reference>
<feature type="chain" id="PRO_5008544079" evidence="3">
    <location>
        <begin position="22"/>
        <end position="661"/>
    </location>
</feature>
<organism evidence="6 7">
    <name type="scientific">Kangiella sediminilitoris</name>
    <dbReference type="NCBI Taxonomy" id="1144748"/>
    <lineage>
        <taxon>Bacteria</taxon>
        <taxon>Pseudomonadati</taxon>
        <taxon>Pseudomonadota</taxon>
        <taxon>Gammaproteobacteria</taxon>
        <taxon>Kangiellales</taxon>
        <taxon>Kangiellaceae</taxon>
        <taxon>Kangiella</taxon>
    </lineage>
</organism>
<dbReference type="AlphaFoldDB" id="A0A1B3BAB8"/>
<dbReference type="InterPro" id="IPR023346">
    <property type="entry name" value="Lysozyme-like_dom_sf"/>
</dbReference>
<dbReference type="PATRIC" id="fig|1144748.3.peg.976"/>
<dbReference type="PROSITE" id="PS00922">
    <property type="entry name" value="TRANSGLYCOSYLASE"/>
    <property type="match status" value="1"/>
</dbReference>
<accession>A0A1B3BAB8</accession>
<name>A0A1B3BAB8_9GAMM</name>
<dbReference type="Proteomes" id="UP000094147">
    <property type="component" value="Chromosome"/>
</dbReference>
<dbReference type="GO" id="GO:0008933">
    <property type="term" value="F:peptidoglycan lytic transglycosylase activity"/>
    <property type="evidence" value="ECO:0007669"/>
    <property type="project" value="InterPro"/>
</dbReference>
<dbReference type="STRING" id="1144748.KS2013_965"/>
<dbReference type="GO" id="GO:0000270">
    <property type="term" value="P:peptidoglycan metabolic process"/>
    <property type="evidence" value="ECO:0007669"/>
    <property type="project" value="InterPro"/>
</dbReference>